<dbReference type="Gene3D" id="3.20.20.140">
    <property type="entry name" value="Metal-dependent hydrolases"/>
    <property type="match status" value="1"/>
</dbReference>
<dbReference type="AlphaFoldDB" id="A0A6G1K3J0"/>
<dbReference type="Proteomes" id="UP000799428">
    <property type="component" value="Unassembled WGS sequence"/>
</dbReference>
<organism evidence="1 2">
    <name type="scientific">Pleomassaria siparia CBS 279.74</name>
    <dbReference type="NCBI Taxonomy" id="1314801"/>
    <lineage>
        <taxon>Eukaryota</taxon>
        <taxon>Fungi</taxon>
        <taxon>Dikarya</taxon>
        <taxon>Ascomycota</taxon>
        <taxon>Pezizomycotina</taxon>
        <taxon>Dothideomycetes</taxon>
        <taxon>Pleosporomycetidae</taxon>
        <taxon>Pleosporales</taxon>
        <taxon>Pleomassariaceae</taxon>
        <taxon>Pleomassaria</taxon>
    </lineage>
</organism>
<name>A0A6G1K3J0_9PLEO</name>
<evidence type="ECO:0000313" key="2">
    <source>
        <dbReference type="Proteomes" id="UP000799428"/>
    </source>
</evidence>
<accession>A0A6G1K3J0</accession>
<protein>
    <submittedName>
        <fullName evidence="1">Uncharacterized protein</fullName>
    </submittedName>
</protein>
<proteinExistence type="predicted"/>
<evidence type="ECO:0000313" key="1">
    <source>
        <dbReference type="EMBL" id="KAF2707173.1"/>
    </source>
</evidence>
<gene>
    <name evidence="1" type="ORF">K504DRAFT_504349</name>
</gene>
<dbReference type="EMBL" id="MU005774">
    <property type="protein sequence ID" value="KAF2707173.1"/>
    <property type="molecule type" value="Genomic_DNA"/>
</dbReference>
<reference evidence="1" key="1">
    <citation type="journal article" date="2020" name="Stud. Mycol.">
        <title>101 Dothideomycetes genomes: a test case for predicting lifestyles and emergence of pathogens.</title>
        <authorList>
            <person name="Haridas S."/>
            <person name="Albert R."/>
            <person name="Binder M."/>
            <person name="Bloem J."/>
            <person name="Labutti K."/>
            <person name="Salamov A."/>
            <person name="Andreopoulos B."/>
            <person name="Baker S."/>
            <person name="Barry K."/>
            <person name="Bills G."/>
            <person name="Bluhm B."/>
            <person name="Cannon C."/>
            <person name="Castanera R."/>
            <person name="Culley D."/>
            <person name="Daum C."/>
            <person name="Ezra D."/>
            <person name="Gonzalez J."/>
            <person name="Henrissat B."/>
            <person name="Kuo A."/>
            <person name="Liang C."/>
            <person name="Lipzen A."/>
            <person name="Lutzoni F."/>
            <person name="Magnuson J."/>
            <person name="Mondo S."/>
            <person name="Nolan M."/>
            <person name="Ohm R."/>
            <person name="Pangilinan J."/>
            <person name="Park H.-J."/>
            <person name="Ramirez L."/>
            <person name="Alfaro M."/>
            <person name="Sun H."/>
            <person name="Tritt A."/>
            <person name="Yoshinaga Y."/>
            <person name="Zwiers L.-H."/>
            <person name="Turgeon B."/>
            <person name="Goodwin S."/>
            <person name="Spatafora J."/>
            <person name="Crous P."/>
            <person name="Grigoriev I."/>
        </authorList>
    </citation>
    <scope>NUCLEOTIDE SEQUENCE</scope>
    <source>
        <strain evidence="1">CBS 279.74</strain>
    </source>
</reference>
<keyword evidence="2" id="KW-1185">Reference proteome</keyword>
<dbReference type="OrthoDB" id="191270at2759"/>
<sequence>MRCDGFPYWVKIACRRKRALTTRGEEGDAIDSFRLARGRLFSTFQYALQDDDGTYDTRVIEVLRLGTSEYIRIGISKSVTVATTLPPRNQIQNLGALRPLDTLEPSRTLTLSLLTKIRISSSASSIKEDIEMAPETPVVGIHSHIYPPPWISLLHSCTTPPFISSNSPTTSIHVNCSGAPGKPFLPTLSNISTKIAFMDRPDIDVSVLSLGNPWLDFLAADDSDAINIAESISGRGGEVFWQVGRRVQRGHGGETR</sequence>